<dbReference type="InterPro" id="IPR009057">
    <property type="entry name" value="Homeodomain-like_sf"/>
</dbReference>
<evidence type="ECO:0000256" key="2">
    <source>
        <dbReference type="ARBA" id="ARBA00023125"/>
    </source>
</evidence>
<dbReference type="Proteomes" id="UP000621560">
    <property type="component" value="Unassembled WGS sequence"/>
</dbReference>
<dbReference type="Pfam" id="PF12833">
    <property type="entry name" value="HTH_18"/>
    <property type="match status" value="1"/>
</dbReference>
<dbReference type="PANTHER" id="PTHR43280:SF28">
    <property type="entry name" value="HTH-TYPE TRANSCRIPTIONAL ACTIVATOR RHAS"/>
    <property type="match status" value="1"/>
</dbReference>
<dbReference type="PROSITE" id="PS01124">
    <property type="entry name" value="HTH_ARAC_FAMILY_2"/>
    <property type="match status" value="1"/>
</dbReference>
<accession>A0A927GS37</accession>
<keyword evidence="4" id="KW-0812">Transmembrane</keyword>
<evidence type="ECO:0000256" key="1">
    <source>
        <dbReference type="ARBA" id="ARBA00023015"/>
    </source>
</evidence>
<evidence type="ECO:0000313" key="6">
    <source>
        <dbReference type="EMBL" id="MBD2845312.1"/>
    </source>
</evidence>
<keyword evidence="4" id="KW-1133">Transmembrane helix</keyword>
<dbReference type="SUPFAM" id="SSF46689">
    <property type="entry name" value="Homeodomain-like"/>
    <property type="match status" value="2"/>
</dbReference>
<dbReference type="Gene3D" id="1.10.10.60">
    <property type="entry name" value="Homeodomain-like"/>
    <property type="match status" value="2"/>
</dbReference>
<comment type="caution">
    <text evidence="6">The sequence shown here is derived from an EMBL/GenBank/DDBJ whole genome shotgun (WGS) entry which is preliminary data.</text>
</comment>
<name>A0A927GS37_9BACL</name>
<dbReference type="InterPro" id="IPR018060">
    <property type="entry name" value="HTH_AraC"/>
</dbReference>
<feature type="domain" description="HTH araC/xylS-type" evidence="5">
    <location>
        <begin position="671"/>
        <end position="769"/>
    </location>
</feature>
<keyword evidence="2" id="KW-0238">DNA-binding</keyword>
<gene>
    <name evidence="6" type="ORF">IDH44_08930</name>
</gene>
<evidence type="ECO:0000256" key="4">
    <source>
        <dbReference type="SAM" id="Phobius"/>
    </source>
</evidence>
<reference evidence="6" key="1">
    <citation type="submission" date="2020-09" db="EMBL/GenBank/DDBJ databases">
        <title>A novel bacterium of genus Paenibacillus, isolated from South China Sea.</title>
        <authorList>
            <person name="Huang H."/>
            <person name="Mo K."/>
            <person name="Hu Y."/>
        </authorList>
    </citation>
    <scope>NUCLEOTIDE SEQUENCE</scope>
    <source>
        <strain evidence="6">IB182496</strain>
    </source>
</reference>
<proteinExistence type="predicted"/>
<dbReference type="AlphaFoldDB" id="A0A927GS37"/>
<evidence type="ECO:0000313" key="7">
    <source>
        <dbReference type="Proteomes" id="UP000621560"/>
    </source>
</evidence>
<feature type="transmembrane region" description="Helical" evidence="4">
    <location>
        <begin position="15"/>
        <end position="38"/>
    </location>
</feature>
<evidence type="ECO:0000256" key="3">
    <source>
        <dbReference type="ARBA" id="ARBA00023163"/>
    </source>
</evidence>
<dbReference type="PANTHER" id="PTHR43280">
    <property type="entry name" value="ARAC-FAMILY TRANSCRIPTIONAL REGULATOR"/>
    <property type="match status" value="1"/>
</dbReference>
<keyword evidence="4" id="KW-0472">Membrane</keyword>
<dbReference type="GO" id="GO:0003700">
    <property type="term" value="F:DNA-binding transcription factor activity"/>
    <property type="evidence" value="ECO:0007669"/>
    <property type="project" value="InterPro"/>
</dbReference>
<evidence type="ECO:0000259" key="5">
    <source>
        <dbReference type="PROSITE" id="PS01124"/>
    </source>
</evidence>
<sequence>MGKQANKKRSIAQRLLLLGLLFSIVPVVIVSTIMYTVVAQRMTTEIERTNLNTMNQMRERIEGTLSQVDRMIVQGIYSYRLNVEIYEAGRFNWNAIEEMTMMLAALEELIEHADEVSVYIPESKRQVTAEGLFEDQGNLMDAYLDQGSWTAEAPYMWYERVAEPTARRAGRVLAGLTLIRKIPIAAEAPYGYFIVHLNEQVFADVFDQMKLGRTGGMLLLTPAGNRYAEPVLEQVLMGHEADGAIAQALSETTSTGGTMVRGPGGARHLLQTLESPLNGWTYAAIVPYDEITEPLQTMFKILWATCALIVGIAGFFLFRLYLRAAGRLNVLLGRMKYKVQPAEPGHRPADELGQIEHYMDRMHGAHEALASDYRQSVPDLKAHYVRQWLTEPFSESLRQNLTRHGLYEPDRLYAALCIEWGNEPAAAIAPVSLKMEDVVLTLEAAEVSSARCFLVRLDEDRIGGILEIAQGGADGDVKPWARSRLQVFVEAAVQQLKQAIVIGCSGTTGEAAELQHHFRQAAEALRHRLVDGEDKILFADELVHDPRAFRYPVQEEQSLLSAMHLGEWDEADLALERFAETLNRENALSAKQLVHAYALLLSALLRIGSAFGSGLAVEQRVLRADSFERLARLRTIEQIHQWLKEDVIKQLAAQTHAHRASASDEDAERIQQAIAYIHDHSDQDLSMKLIAEQVGLREAQFSLLFKRQSGLTYTDYVIAHRIERAKALLVQTDLKIAEIAGRMSYGNAQNFIRLFKQRVGMTPGEYRKRHR</sequence>
<dbReference type="RefSeq" id="WP_190916810.1">
    <property type="nucleotide sequence ID" value="NZ_JACXIZ010000015.1"/>
</dbReference>
<dbReference type="GO" id="GO:0043565">
    <property type="term" value="F:sequence-specific DNA binding"/>
    <property type="evidence" value="ECO:0007669"/>
    <property type="project" value="InterPro"/>
</dbReference>
<keyword evidence="7" id="KW-1185">Reference proteome</keyword>
<keyword evidence="3" id="KW-0804">Transcription</keyword>
<dbReference type="SMART" id="SM00342">
    <property type="entry name" value="HTH_ARAC"/>
    <property type="match status" value="1"/>
</dbReference>
<feature type="transmembrane region" description="Helical" evidence="4">
    <location>
        <begin position="301"/>
        <end position="322"/>
    </location>
</feature>
<protein>
    <submittedName>
        <fullName evidence="6">AraC family transcriptional regulator</fullName>
    </submittedName>
</protein>
<keyword evidence="1" id="KW-0805">Transcription regulation</keyword>
<organism evidence="6 7">
    <name type="scientific">Paenibacillus sabuli</name>
    <dbReference type="NCBI Taxonomy" id="2772509"/>
    <lineage>
        <taxon>Bacteria</taxon>
        <taxon>Bacillati</taxon>
        <taxon>Bacillota</taxon>
        <taxon>Bacilli</taxon>
        <taxon>Bacillales</taxon>
        <taxon>Paenibacillaceae</taxon>
        <taxon>Paenibacillus</taxon>
    </lineage>
</organism>
<dbReference type="EMBL" id="JACXIZ010000015">
    <property type="protein sequence ID" value="MBD2845312.1"/>
    <property type="molecule type" value="Genomic_DNA"/>
</dbReference>